<accession>A0A4S5BEP5</accession>
<dbReference type="OrthoDB" id="8974285at2"/>
<gene>
    <name evidence="1" type="ORF">E8K88_17350</name>
</gene>
<name>A0A4S5BEP5_9BURK</name>
<sequence length="293" mass="31615">MPTFRRNTGGQVTGTIDLVQGNTLRLKIDGVVKGGKADHYQIRSSSPLITVTQSPNERQREQTITLKVSETGTAQLITISAHSLNNNSVGASFRINILPKLVLPDFASEIGIVTHLLLAESITPNMVNYGDGSEALRAMELMREVLDNRLSAANSSDLLRSYVACNPTTNDMRGIVRANVCGRAPASQFEGFDGVRSSPAADQLKVINAVLAQANDGSHNLFEKARAHVERAIQIASLPSRTQAITESSLVYWRTTSTGAPSSHAKEQKVLAGQTFFSLSSNFLKNPQNPGKT</sequence>
<dbReference type="Proteomes" id="UP000306236">
    <property type="component" value="Unassembled WGS sequence"/>
</dbReference>
<organism evidence="1 2">
    <name type="scientific">Lampropedia aestuarii</name>
    <dbReference type="NCBI Taxonomy" id="2562762"/>
    <lineage>
        <taxon>Bacteria</taxon>
        <taxon>Pseudomonadati</taxon>
        <taxon>Pseudomonadota</taxon>
        <taxon>Betaproteobacteria</taxon>
        <taxon>Burkholderiales</taxon>
        <taxon>Comamonadaceae</taxon>
        <taxon>Lampropedia</taxon>
    </lineage>
</organism>
<evidence type="ECO:0000313" key="2">
    <source>
        <dbReference type="Proteomes" id="UP000306236"/>
    </source>
</evidence>
<proteinExistence type="predicted"/>
<comment type="caution">
    <text evidence="1">The sequence shown here is derived from an EMBL/GenBank/DDBJ whole genome shotgun (WGS) entry which is preliminary data.</text>
</comment>
<keyword evidence="2" id="KW-1185">Reference proteome</keyword>
<reference evidence="1 2" key="1">
    <citation type="submission" date="2019-04" db="EMBL/GenBank/DDBJ databases">
        <title>Lampropedia sp YIM MLB12 draf genome.</title>
        <authorList>
            <person name="Wang Y.-X."/>
        </authorList>
    </citation>
    <scope>NUCLEOTIDE SEQUENCE [LARGE SCALE GENOMIC DNA]</scope>
    <source>
        <strain evidence="1 2">YIM MLB12</strain>
    </source>
</reference>
<evidence type="ECO:0000313" key="1">
    <source>
        <dbReference type="EMBL" id="THJ30737.1"/>
    </source>
</evidence>
<dbReference type="RefSeq" id="WP_136407935.1">
    <property type="nucleotide sequence ID" value="NZ_SSWX01000036.1"/>
</dbReference>
<dbReference type="AlphaFoldDB" id="A0A4S5BEP5"/>
<dbReference type="EMBL" id="SSWX01000036">
    <property type="protein sequence ID" value="THJ30737.1"/>
    <property type="molecule type" value="Genomic_DNA"/>
</dbReference>
<protein>
    <submittedName>
        <fullName evidence="1">Uncharacterized protein</fullName>
    </submittedName>
</protein>